<feature type="domain" description="DH" evidence="8">
    <location>
        <begin position="269"/>
        <end position="445"/>
    </location>
</feature>
<evidence type="ECO:0000313" key="10">
    <source>
        <dbReference type="Proteomes" id="UP000005408"/>
    </source>
</evidence>
<dbReference type="InterPro" id="IPR035899">
    <property type="entry name" value="DBL_dom_sf"/>
</dbReference>
<sequence>MSNDEKQRKGEKEKRYKQLIETQDEYDDYVENHKRDGEYATDPLVQAAADKYDLCIHVSKYIYYNGSTTTQLLKASPVQLSGKNRMSGKDRKQLYLKLENDHYTFEKEENIKMNGDEWHDLITPISTSNGPDRFGDEHCRVALDNSKKDTSAFPSLRELDAGFGSDPKGDVDLKNSVKTNLKNFLSTVDENQKGQMEGKFPENLVSQEQEPPISLKKVRYTGSSNDQETSHGNEKPFISLRSAKDPVDQNIGSGTEQDSISKPSTPETKEDFCVKELLDTEEKYVDTLRMIHLQFNEGLRDVVLQADRDVIFSHIEKLLIIHQKFQAELQSPFTSGIGEVFVKYKKSFLLYGNYCSDLQKAQERLKEITRRNKNVRTGIENCEQQSNPGKFKLRDLLYVPMQRVLKYHLLLSELFKHSEKEAKDKDSLKQGLEAMKDLSLYINEVKRDSETLQKIDKLQSSIRDLQMPANTTLKDYGRLQKEGELNVSSHTNNKIRSRYIFLFDKVMLICKAKRVGAPFKGESYFRFKETITLTEYNVQDMQPANRDTKHRGDKVLKWNSSFIMRKKGNQIHALSFFAKTENMNAEWIGAVNLALENASPPQGINYVMHTFDQPTECSVCGKLLRGIFFQGYKCTDPGSDIAVHKECIGKQPDTGSRGNPNAGGGRPALHFQKDEENKSKKVFAGPTKEDIIRSIKAVKSETLDDFRSSAKELIAELQAEDALAAALALISGSTKITSHSMLSSKEELVELCGENSMADSFPGVDTTPKSHFKTQSGGSANTLILGYAEAVYDYAATATSQLSLCRGDKVAILSKKESEKGWWKGENCDSGKNGYFPLKYVSELC</sequence>
<dbReference type="SMART" id="SM00233">
    <property type="entry name" value="PH"/>
    <property type="match status" value="1"/>
</dbReference>
<evidence type="ECO:0000259" key="6">
    <source>
        <dbReference type="PROSITE" id="PS50002"/>
    </source>
</evidence>
<dbReference type="Pfam" id="PF26142">
    <property type="entry name" value="DD_DDX21-DDX50"/>
    <property type="match status" value="1"/>
</dbReference>
<evidence type="ECO:0000256" key="1">
    <source>
        <dbReference type="ARBA" id="ARBA00022443"/>
    </source>
</evidence>
<keyword evidence="1 3" id="KW-0728">SH3 domain</keyword>
<evidence type="ECO:0000259" key="8">
    <source>
        <dbReference type="PROSITE" id="PS50010"/>
    </source>
</evidence>
<keyword evidence="10" id="KW-1185">Reference proteome</keyword>
<dbReference type="Gene3D" id="2.30.29.30">
    <property type="entry name" value="Pleckstrin-homology domain (PH domain)/Phosphotyrosine-binding domain (PTB)"/>
    <property type="match status" value="1"/>
</dbReference>
<feature type="region of interest" description="Disordered" evidence="5">
    <location>
        <begin position="188"/>
        <end position="267"/>
    </location>
</feature>
<dbReference type="Proteomes" id="UP000005408">
    <property type="component" value="Unassembled WGS sequence"/>
</dbReference>
<dbReference type="Pfam" id="PF00130">
    <property type="entry name" value="C1_1"/>
    <property type="match status" value="1"/>
</dbReference>
<accession>A0A8W8MAX7</accession>
<feature type="compositionally biased region" description="Basic and acidic residues" evidence="5">
    <location>
        <begin position="1"/>
        <end position="18"/>
    </location>
</feature>
<dbReference type="SMART" id="SM00326">
    <property type="entry name" value="SH3"/>
    <property type="match status" value="1"/>
</dbReference>
<dbReference type="GO" id="GO:0005737">
    <property type="term" value="C:cytoplasm"/>
    <property type="evidence" value="ECO:0007669"/>
    <property type="project" value="TreeGrafter"/>
</dbReference>
<feature type="region of interest" description="Disordered" evidence="5">
    <location>
        <begin position="651"/>
        <end position="679"/>
    </location>
</feature>
<dbReference type="InterPro" id="IPR059027">
    <property type="entry name" value="DD_DDX21-DDX50"/>
</dbReference>
<dbReference type="PROSITE" id="PS50003">
    <property type="entry name" value="PH_DOMAIN"/>
    <property type="match status" value="1"/>
</dbReference>
<feature type="domain" description="PH" evidence="7">
    <location>
        <begin position="478"/>
        <end position="596"/>
    </location>
</feature>
<dbReference type="CDD" id="cd22744">
    <property type="entry name" value="OTU"/>
    <property type="match status" value="1"/>
</dbReference>
<feature type="domain" description="SH3" evidence="6">
    <location>
        <begin position="783"/>
        <end position="845"/>
    </location>
</feature>
<reference evidence="9" key="1">
    <citation type="submission" date="2022-08" db="UniProtKB">
        <authorList>
            <consortium name="EnsemblMetazoa"/>
        </authorList>
    </citation>
    <scope>IDENTIFICATION</scope>
    <source>
        <strain evidence="9">05x7-T-G4-1.051#20</strain>
    </source>
</reference>
<feature type="region of interest" description="Disordered" evidence="5">
    <location>
        <begin position="1"/>
        <end position="20"/>
    </location>
</feature>
<evidence type="ECO:0000313" key="9">
    <source>
        <dbReference type="EnsemblMetazoa" id="G32162.1:cds"/>
    </source>
</evidence>
<dbReference type="GO" id="GO:0016477">
    <property type="term" value="P:cell migration"/>
    <property type="evidence" value="ECO:0007669"/>
    <property type="project" value="TreeGrafter"/>
</dbReference>
<dbReference type="PROSITE" id="PS50002">
    <property type="entry name" value="SH3"/>
    <property type="match status" value="1"/>
</dbReference>
<evidence type="ECO:0008006" key="11">
    <source>
        <dbReference type="Google" id="ProtNLM"/>
    </source>
</evidence>
<dbReference type="InterPro" id="IPR036028">
    <property type="entry name" value="SH3-like_dom_sf"/>
</dbReference>
<evidence type="ECO:0000256" key="3">
    <source>
        <dbReference type="PROSITE-ProRule" id="PRU00192"/>
    </source>
</evidence>
<dbReference type="Pfam" id="PF00621">
    <property type="entry name" value="RhoGEF"/>
    <property type="match status" value="1"/>
</dbReference>
<dbReference type="GO" id="GO:0005085">
    <property type="term" value="F:guanyl-nucleotide exchange factor activity"/>
    <property type="evidence" value="ECO:0007669"/>
    <property type="project" value="UniProtKB-KW"/>
</dbReference>
<dbReference type="InterPro" id="IPR011993">
    <property type="entry name" value="PH-like_dom_sf"/>
</dbReference>
<dbReference type="Pfam" id="PF00018">
    <property type="entry name" value="SH3_1"/>
    <property type="match status" value="1"/>
</dbReference>
<dbReference type="PROSITE" id="PS50010">
    <property type="entry name" value="DH_2"/>
    <property type="match status" value="1"/>
</dbReference>
<dbReference type="InterPro" id="IPR001331">
    <property type="entry name" value="GDS_CDC24_CS"/>
</dbReference>
<dbReference type="InterPro" id="IPR000219">
    <property type="entry name" value="DH_dom"/>
</dbReference>
<dbReference type="SUPFAM" id="SSF50729">
    <property type="entry name" value="PH domain-like"/>
    <property type="match status" value="1"/>
</dbReference>
<dbReference type="InterPro" id="IPR001849">
    <property type="entry name" value="PH_domain"/>
</dbReference>
<dbReference type="PROSITE" id="PS00741">
    <property type="entry name" value="DH_1"/>
    <property type="match status" value="1"/>
</dbReference>
<dbReference type="CDD" id="cd00174">
    <property type="entry name" value="SH3"/>
    <property type="match status" value="1"/>
</dbReference>
<evidence type="ECO:0000256" key="2">
    <source>
        <dbReference type="ARBA" id="ARBA00022658"/>
    </source>
</evidence>
<protein>
    <recommendedName>
        <fullName evidence="11">Guanine nucleotide exchange factor VAV2</fullName>
    </recommendedName>
</protein>
<dbReference type="Gene3D" id="1.20.900.10">
    <property type="entry name" value="Dbl homology (DH) domain"/>
    <property type="match status" value="1"/>
</dbReference>
<keyword evidence="2" id="KW-0344">Guanine-nucleotide releasing factor</keyword>
<dbReference type="Pfam" id="PF22697">
    <property type="entry name" value="SOS1_NGEF_PH"/>
    <property type="match status" value="1"/>
</dbReference>
<dbReference type="InterPro" id="IPR001452">
    <property type="entry name" value="SH3_domain"/>
</dbReference>
<dbReference type="EnsemblMetazoa" id="G32162.1">
    <property type="protein sequence ID" value="G32162.1:cds"/>
    <property type="gene ID" value="G32162"/>
</dbReference>
<evidence type="ECO:0000256" key="4">
    <source>
        <dbReference type="SAM" id="Coils"/>
    </source>
</evidence>
<dbReference type="InterPro" id="IPR002219">
    <property type="entry name" value="PKC_DAG/PE"/>
</dbReference>
<feature type="coiled-coil region" evidence="4">
    <location>
        <begin position="351"/>
        <end position="385"/>
    </location>
</feature>
<dbReference type="Gene3D" id="3.30.60.20">
    <property type="match status" value="1"/>
</dbReference>
<dbReference type="PRINTS" id="PR00452">
    <property type="entry name" value="SH3DOMAIN"/>
</dbReference>
<dbReference type="AlphaFoldDB" id="A0A8W8MAX7"/>
<dbReference type="CDD" id="cd20810">
    <property type="entry name" value="C1_VAV"/>
    <property type="match status" value="1"/>
</dbReference>
<proteinExistence type="predicted"/>
<dbReference type="SMART" id="SM00325">
    <property type="entry name" value="RhoGEF"/>
    <property type="match status" value="1"/>
</dbReference>
<organism evidence="9 10">
    <name type="scientific">Magallana gigas</name>
    <name type="common">Pacific oyster</name>
    <name type="synonym">Crassostrea gigas</name>
    <dbReference type="NCBI Taxonomy" id="29159"/>
    <lineage>
        <taxon>Eukaryota</taxon>
        <taxon>Metazoa</taxon>
        <taxon>Spiralia</taxon>
        <taxon>Lophotrochozoa</taxon>
        <taxon>Mollusca</taxon>
        <taxon>Bivalvia</taxon>
        <taxon>Autobranchia</taxon>
        <taxon>Pteriomorphia</taxon>
        <taxon>Ostreida</taxon>
        <taxon>Ostreoidea</taxon>
        <taxon>Ostreidae</taxon>
        <taxon>Magallana</taxon>
    </lineage>
</organism>
<dbReference type="PANTHER" id="PTHR45818">
    <property type="entry name" value="PROTEIN VAV"/>
    <property type="match status" value="1"/>
</dbReference>
<dbReference type="Gene3D" id="2.30.30.40">
    <property type="entry name" value="SH3 Domains"/>
    <property type="match status" value="1"/>
</dbReference>
<dbReference type="Gene3D" id="3.90.70.80">
    <property type="match status" value="1"/>
</dbReference>
<dbReference type="GO" id="GO:0035556">
    <property type="term" value="P:intracellular signal transduction"/>
    <property type="evidence" value="ECO:0007669"/>
    <property type="project" value="InterPro"/>
</dbReference>
<dbReference type="PANTHER" id="PTHR45818:SF3">
    <property type="entry name" value="PROTEIN VAV"/>
    <property type="match status" value="1"/>
</dbReference>
<dbReference type="SUPFAM" id="SSF48065">
    <property type="entry name" value="DBL homology domain (DH-domain)"/>
    <property type="match status" value="1"/>
</dbReference>
<evidence type="ECO:0000259" key="7">
    <source>
        <dbReference type="PROSITE" id="PS50003"/>
    </source>
</evidence>
<keyword evidence="4" id="KW-0175">Coiled coil</keyword>
<name>A0A8W8MAX7_MAGGI</name>
<dbReference type="SUPFAM" id="SSF50044">
    <property type="entry name" value="SH3-domain"/>
    <property type="match status" value="1"/>
</dbReference>
<feature type="compositionally biased region" description="Polar residues" evidence="5">
    <location>
        <begin position="250"/>
        <end position="266"/>
    </location>
</feature>
<evidence type="ECO:0000256" key="5">
    <source>
        <dbReference type="SAM" id="MobiDB-lite"/>
    </source>
</evidence>
<dbReference type="CDD" id="cd00160">
    <property type="entry name" value="RhoGEF"/>
    <property type="match status" value="1"/>
</dbReference>
<dbReference type="InterPro" id="IPR055251">
    <property type="entry name" value="SOS1_NGEF_PH"/>
</dbReference>